<keyword evidence="5 9" id="KW-1133">Transmembrane helix</keyword>
<dbReference type="VEuPathDB" id="ToxoDB:TGME49_305120"/>
<dbReference type="Pfam" id="PF00474">
    <property type="entry name" value="SSF"/>
    <property type="match status" value="1"/>
</dbReference>
<evidence type="ECO:0000256" key="3">
    <source>
        <dbReference type="ARBA" id="ARBA00022448"/>
    </source>
</evidence>
<dbReference type="Gene3D" id="1.20.1730.10">
    <property type="entry name" value="Sodium/glucose cotransporter"/>
    <property type="match status" value="1"/>
</dbReference>
<comment type="similarity">
    <text evidence="2 7">Belongs to the sodium:solute symporter (SSF) (TC 2.A.21) family.</text>
</comment>
<dbReference type="Proteomes" id="UP000001529">
    <property type="component" value="Chromosome IX"/>
</dbReference>
<evidence type="ECO:0000256" key="6">
    <source>
        <dbReference type="ARBA" id="ARBA00023136"/>
    </source>
</evidence>
<sequence>MAYLDLPVAYSLLYSTVAFFALVVFVLEGRLKGRFLATVKESLFHPSEDLLSSRGKHGWFPLCISLVASFMGNWVLYLPPDVGAQYGWPGITGYAFACGLPYVLLLWFAPHVKRLTLTDGFSGTDYLLSRYGRLVQAAATTISLLYMFFALSGELTTVGVTMNAVTNGAFPVFAGVIPVAVVTLAYTTYGGLRASILTDVYQGLLVVGLVVPLLIIVFSTARDNMFVDNAATVAAPSGYSQYIAGGVFLFSIWPSFLLDQGIWQRVWAARSLTDIRIAFAGAAFVAFSCVFLFGMVGIACRDQALSQAMQRQEENVSIFGYLAETLPAGWVGVLTVLAITCVASSADTYQTALAVVFAQDLLRSKRSFNWARVLIVLLNIPAILVASLQLDLLTLNMTANVLCVVAAGPLLASVHEDTNSVGMVLGFCISLLAFFTCGWISTGEFMQGLAFIAPVDFSDTPYLVAFVVVPVLGAVTAITTSCVYTCIRHRFFPGGSCGLNAASVGVEQTGMPTDARREASKSLSPTQQQQVELEPPAARAE</sequence>
<proteinExistence type="inferred from homology"/>
<dbReference type="OrthoDB" id="443297at2759"/>
<evidence type="ECO:0000256" key="7">
    <source>
        <dbReference type="RuleBase" id="RU362091"/>
    </source>
</evidence>
<feature type="transmembrane region" description="Helical" evidence="9">
    <location>
        <begin position="59"/>
        <end position="79"/>
    </location>
</feature>
<dbReference type="HOGENOM" id="CLU_023225_1_1_1"/>
<feature type="transmembrane region" description="Helical" evidence="9">
    <location>
        <begin position="394"/>
        <end position="414"/>
    </location>
</feature>
<dbReference type="GO" id="GO:0005886">
    <property type="term" value="C:plasma membrane"/>
    <property type="evidence" value="ECO:0007669"/>
    <property type="project" value="TreeGrafter"/>
</dbReference>
<evidence type="ECO:0000313" key="11">
    <source>
        <dbReference type="Proteomes" id="UP000001529"/>
    </source>
</evidence>
<dbReference type="PhylomeDB" id="S8EVC0"/>
<feature type="transmembrane region" description="Helical" evidence="9">
    <location>
        <begin position="169"/>
        <end position="189"/>
    </location>
</feature>
<organism evidence="10 11">
    <name type="scientific">Toxoplasma gondii (strain ATCC 50611 / Me49)</name>
    <dbReference type="NCBI Taxonomy" id="508771"/>
    <lineage>
        <taxon>Eukaryota</taxon>
        <taxon>Sar</taxon>
        <taxon>Alveolata</taxon>
        <taxon>Apicomplexa</taxon>
        <taxon>Conoidasida</taxon>
        <taxon>Coccidia</taxon>
        <taxon>Eucoccidiorida</taxon>
        <taxon>Eimeriorina</taxon>
        <taxon>Sarcocystidae</taxon>
        <taxon>Toxoplasma</taxon>
    </lineage>
</organism>
<feature type="transmembrane region" description="Helical" evidence="9">
    <location>
        <begin position="131"/>
        <end position="149"/>
    </location>
</feature>
<dbReference type="RefSeq" id="XP_002370306.1">
    <property type="nucleotide sequence ID" value="XM_002370265.2"/>
</dbReference>
<gene>
    <name evidence="10" type="ORF">TGME49_305120</name>
</gene>
<dbReference type="InterPro" id="IPR001734">
    <property type="entry name" value="Na/solute_symporter"/>
</dbReference>
<feature type="transmembrane region" description="Helical" evidence="9">
    <location>
        <begin position="278"/>
        <end position="299"/>
    </location>
</feature>
<dbReference type="PROSITE" id="PS50283">
    <property type="entry name" value="NA_SOLUT_SYMP_3"/>
    <property type="match status" value="1"/>
</dbReference>
<dbReference type="InterPro" id="IPR038377">
    <property type="entry name" value="Na/Glc_symporter_sf"/>
</dbReference>
<evidence type="ECO:0000256" key="5">
    <source>
        <dbReference type="ARBA" id="ARBA00022989"/>
    </source>
</evidence>
<feature type="transmembrane region" description="Helical" evidence="9">
    <location>
        <begin position="370"/>
        <end position="388"/>
    </location>
</feature>
<comment type="subcellular location">
    <subcellularLocation>
        <location evidence="1">Membrane</location>
        <topology evidence="1">Multi-pass membrane protein</topology>
    </subcellularLocation>
</comment>
<protein>
    <submittedName>
        <fullName evidence="10">Transporter, solute:sodium symporter (SSS) family protein</fullName>
    </submittedName>
</protein>
<accession>S8EVC0</accession>
<dbReference type="AlphaFoldDB" id="S8EVC0"/>
<feature type="region of interest" description="Disordered" evidence="8">
    <location>
        <begin position="510"/>
        <end position="541"/>
    </location>
</feature>
<evidence type="ECO:0000313" key="10">
    <source>
        <dbReference type="EMBL" id="EPT27366.1"/>
    </source>
</evidence>
<feature type="transmembrane region" description="Helical" evidence="9">
    <location>
        <begin position="6"/>
        <end position="27"/>
    </location>
</feature>
<evidence type="ECO:0000256" key="2">
    <source>
        <dbReference type="ARBA" id="ARBA00006434"/>
    </source>
</evidence>
<dbReference type="GO" id="GO:0015606">
    <property type="term" value="F:spermidine transmembrane transporter activity"/>
    <property type="evidence" value="ECO:0007669"/>
    <property type="project" value="TreeGrafter"/>
</dbReference>
<evidence type="ECO:0000256" key="8">
    <source>
        <dbReference type="SAM" id="MobiDB-lite"/>
    </source>
</evidence>
<evidence type="ECO:0000256" key="9">
    <source>
        <dbReference type="SAM" id="Phobius"/>
    </source>
</evidence>
<name>S8EVC0_TOXGM</name>
<dbReference type="GeneID" id="7894127"/>
<evidence type="ECO:0000256" key="1">
    <source>
        <dbReference type="ARBA" id="ARBA00004141"/>
    </source>
</evidence>
<feature type="transmembrane region" description="Helical" evidence="9">
    <location>
        <begin position="201"/>
        <end position="219"/>
    </location>
</feature>
<keyword evidence="11" id="KW-1185">Reference proteome</keyword>
<keyword evidence="4 9" id="KW-0812">Transmembrane</keyword>
<dbReference type="InterPro" id="IPR050277">
    <property type="entry name" value="Sodium:Solute_Symporter"/>
</dbReference>
<dbReference type="KEGG" id="tgo:TGME49_305120"/>
<evidence type="ECO:0000256" key="4">
    <source>
        <dbReference type="ARBA" id="ARBA00022692"/>
    </source>
</evidence>
<dbReference type="EMBL" id="KE138834">
    <property type="protein sequence ID" value="EPT27366.1"/>
    <property type="molecule type" value="Genomic_DNA"/>
</dbReference>
<feature type="compositionally biased region" description="Polar residues" evidence="8">
    <location>
        <begin position="521"/>
        <end position="531"/>
    </location>
</feature>
<dbReference type="PANTHER" id="PTHR48086">
    <property type="entry name" value="SODIUM/PROLINE SYMPORTER-RELATED"/>
    <property type="match status" value="1"/>
</dbReference>
<feature type="transmembrane region" description="Helical" evidence="9">
    <location>
        <begin position="462"/>
        <end position="487"/>
    </location>
</feature>
<feature type="transmembrane region" description="Helical" evidence="9">
    <location>
        <begin position="330"/>
        <end position="358"/>
    </location>
</feature>
<keyword evidence="6 9" id="KW-0472">Membrane</keyword>
<dbReference type="PANTHER" id="PTHR48086:SF10">
    <property type="entry name" value="AGR155CP"/>
    <property type="match status" value="1"/>
</dbReference>
<reference evidence="10" key="1">
    <citation type="submission" date="2013-04" db="EMBL/GenBank/DDBJ databases">
        <authorList>
            <person name="Sibley D."/>
            <person name="Venepally P."/>
            <person name="Karamycheva S."/>
            <person name="Hadjithomas M."/>
            <person name="Khan A."/>
            <person name="Brunk B."/>
            <person name="Roos D."/>
            <person name="Caler E."/>
            <person name="Lorenzi H."/>
        </authorList>
    </citation>
    <scope>NUCLEOTIDE SEQUENCE [LARGE SCALE GENOMIC DNA]</scope>
    <source>
        <strain evidence="10">ME49</strain>
    </source>
</reference>
<feature type="transmembrane region" description="Helical" evidence="9">
    <location>
        <begin position="239"/>
        <end position="258"/>
    </location>
</feature>
<dbReference type="EMBL" id="CM002044">
    <property type="protein sequence ID" value="EPT27366.1"/>
    <property type="molecule type" value="Genomic_DNA"/>
</dbReference>
<feature type="transmembrane region" description="Helical" evidence="9">
    <location>
        <begin position="421"/>
        <end position="442"/>
    </location>
</feature>
<feature type="transmembrane region" description="Helical" evidence="9">
    <location>
        <begin position="91"/>
        <end position="110"/>
    </location>
</feature>
<keyword evidence="3" id="KW-0813">Transport</keyword>